<dbReference type="Proteomes" id="UP000004478">
    <property type="component" value="Unassembled WGS sequence"/>
</dbReference>
<evidence type="ECO:0000313" key="3">
    <source>
        <dbReference type="Proteomes" id="UP000004478"/>
    </source>
</evidence>
<evidence type="ECO:0000313" key="2">
    <source>
        <dbReference type="EMBL" id="EKB48524.1"/>
    </source>
</evidence>
<dbReference type="AlphaFoldDB" id="K1LWH4"/>
<gene>
    <name evidence="2" type="ORF">B879_02865</name>
</gene>
<evidence type="ECO:0000259" key="1">
    <source>
        <dbReference type="Pfam" id="PF14213"/>
    </source>
</evidence>
<sequence length="109" mass="12028">MITVKNIIGKSIAVLSSDGLKLYNAIVEDLAQNNPIVIDFDGLDQITSSFLNASIGKIWMNAPDLAESLNFKGTSTSLKQRIELVKENALNKGKSQLRDEAIREYMQEA</sequence>
<feature type="domain" description="DUF4325" evidence="1">
    <location>
        <begin position="18"/>
        <end position="76"/>
    </location>
</feature>
<reference evidence="2 3" key="1">
    <citation type="journal article" date="2012" name="J. Bacteriol.">
        <title>Draft Genome Sequence of Cecembia lonarensis Strain LW9T, Isolated from Lonar Lake, a Haloalkaline Lake in India.</title>
        <authorList>
            <person name="Shivaji S."/>
            <person name="Ara S."/>
            <person name="Singh A."/>
            <person name="Pinnaka A.K."/>
        </authorList>
    </citation>
    <scope>NUCLEOTIDE SEQUENCE [LARGE SCALE GENOMIC DNA]</scope>
    <source>
        <strain evidence="2 3">LW9</strain>
    </source>
</reference>
<comment type="caution">
    <text evidence="2">The sequence shown here is derived from an EMBL/GenBank/DDBJ whole genome shotgun (WGS) entry which is preliminary data.</text>
</comment>
<dbReference type="InterPro" id="IPR025474">
    <property type="entry name" value="DUF4325"/>
</dbReference>
<proteinExistence type="predicted"/>
<organism evidence="2 3">
    <name type="scientific">Cecembia lonarensis (strain CCUG 58316 / KCTC 22772 / LW9)</name>
    <dbReference type="NCBI Taxonomy" id="1225176"/>
    <lineage>
        <taxon>Bacteria</taxon>
        <taxon>Pseudomonadati</taxon>
        <taxon>Bacteroidota</taxon>
        <taxon>Cytophagia</taxon>
        <taxon>Cytophagales</taxon>
        <taxon>Cyclobacteriaceae</taxon>
        <taxon>Cecembia</taxon>
    </lineage>
</organism>
<dbReference type="OrthoDB" id="839893at2"/>
<name>K1LWH4_CECL9</name>
<dbReference type="Pfam" id="PF14213">
    <property type="entry name" value="DUF4325"/>
    <property type="match status" value="1"/>
</dbReference>
<protein>
    <recommendedName>
        <fullName evidence="1">DUF4325 domain-containing protein</fullName>
    </recommendedName>
</protein>
<dbReference type="EMBL" id="AMGM01000050">
    <property type="protein sequence ID" value="EKB48524.1"/>
    <property type="molecule type" value="Genomic_DNA"/>
</dbReference>
<keyword evidence="3" id="KW-1185">Reference proteome</keyword>
<accession>K1LWH4</accession>
<dbReference type="RefSeq" id="WP_009185887.1">
    <property type="nucleotide sequence ID" value="NZ_AMGM01000050.1"/>
</dbReference>